<comment type="caution">
    <text evidence="2">The sequence shown here is derived from an EMBL/GenBank/DDBJ whole genome shotgun (WGS) entry which is preliminary data.</text>
</comment>
<dbReference type="OrthoDB" id="10561397at2759"/>
<gene>
    <name evidence="2" type="ORF">ILUMI_02897</name>
</gene>
<name>A0A8K0GKZ0_IGNLU</name>
<feature type="region of interest" description="Disordered" evidence="1">
    <location>
        <begin position="150"/>
        <end position="190"/>
    </location>
</feature>
<dbReference type="Proteomes" id="UP000801492">
    <property type="component" value="Unassembled WGS sequence"/>
</dbReference>
<feature type="compositionally biased region" description="Basic and acidic residues" evidence="1">
    <location>
        <begin position="159"/>
        <end position="190"/>
    </location>
</feature>
<keyword evidence="3" id="KW-1185">Reference proteome</keyword>
<protein>
    <submittedName>
        <fullName evidence="2">Uncharacterized protein</fullName>
    </submittedName>
</protein>
<dbReference type="AlphaFoldDB" id="A0A8K0GKZ0"/>
<evidence type="ECO:0000313" key="3">
    <source>
        <dbReference type="Proteomes" id="UP000801492"/>
    </source>
</evidence>
<sequence length="198" mass="22611">MDDLGKRFYEVTNATLNIAREFKEKLRTVLEGALEKFEEDLGVKKINNKPDSEFNINNLKEDTAAPKTKEEALRELERIKEEIARQPGEKRITIKVETVSENVKKKNKISDEEELIEQSASKLKDDQYESSSLSDKIKYKISKVIDDLKEPIATTSSADDTKKESTETGGKSEGESSKAASEDKEKQKERNYLWIFVT</sequence>
<evidence type="ECO:0000313" key="2">
    <source>
        <dbReference type="EMBL" id="KAF2903286.1"/>
    </source>
</evidence>
<proteinExistence type="predicted"/>
<dbReference type="EMBL" id="VTPC01001064">
    <property type="protein sequence ID" value="KAF2903286.1"/>
    <property type="molecule type" value="Genomic_DNA"/>
</dbReference>
<reference evidence="2" key="1">
    <citation type="submission" date="2019-08" db="EMBL/GenBank/DDBJ databases">
        <title>The genome of the North American firefly Photinus pyralis.</title>
        <authorList>
            <consortium name="Photinus pyralis genome working group"/>
            <person name="Fallon T.R."/>
            <person name="Sander Lower S.E."/>
            <person name="Weng J.-K."/>
        </authorList>
    </citation>
    <scope>NUCLEOTIDE SEQUENCE</scope>
    <source>
        <strain evidence="2">TRF0915ILg1</strain>
        <tissue evidence="2">Whole body</tissue>
    </source>
</reference>
<evidence type="ECO:0000256" key="1">
    <source>
        <dbReference type="SAM" id="MobiDB-lite"/>
    </source>
</evidence>
<accession>A0A8K0GKZ0</accession>
<organism evidence="2 3">
    <name type="scientific">Ignelater luminosus</name>
    <name type="common">Cucubano</name>
    <name type="synonym">Pyrophorus luminosus</name>
    <dbReference type="NCBI Taxonomy" id="2038154"/>
    <lineage>
        <taxon>Eukaryota</taxon>
        <taxon>Metazoa</taxon>
        <taxon>Ecdysozoa</taxon>
        <taxon>Arthropoda</taxon>
        <taxon>Hexapoda</taxon>
        <taxon>Insecta</taxon>
        <taxon>Pterygota</taxon>
        <taxon>Neoptera</taxon>
        <taxon>Endopterygota</taxon>
        <taxon>Coleoptera</taxon>
        <taxon>Polyphaga</taxon>
        <taxon>Elateriformia</taxon>
        <taxon>Elateroidea</taxon>
        <taxon>Elateridae</taxon>
        <taxon>Agrypninae</taxon>
        <taxon>Pyrophorini</taxon>
        <taxon>Ignelater</taxon>
    </lineage>
</organism>